<name>A0ABM0ZPH9_ECHTE</name>
<keyword evidence="5" id="KW-1185">Reference proteome</keyword>
<protein>
    <submittedName>
        <fullName evidence="6">Cyclic GMP-AMP synthase</fullName>
    </submittedName>
</protein>
<evidence type="ECO:0000259" key="3">
    <source>
        <dbReference type="Pfam" id="PF03281"/>
    </source>
</evidence>
<dbReference type="Proteomes" id="UP000694863">
    <property type="component" value="Unplaced"/>
</dbReference>
<organism evidence="5 6">
    <name type="scientific">Echinops telfairi</name>
    <name type="common">Lesser hedgehog tenrec</name>
    <dbReference type="NCBI Taxonomy" id="9371"/>
    <lineage>
        <taxon>Eukaryota</taxon>
        <taxon>Metazoa</taxon>
        <taxon>Chordata</taxon>
        <taxon>Craniata</taxon>
        <taxon>Vertebrata</taxon>
        <taxon>Euteleostomi</taxon>
        <taxon>Mammalia</taxon>
        <taxon>Eutheria</taxon>
        <taxon>Afrotheria</taxon>
        <taxon>Tenrecidae</taxon>
        <taxon>Tenrecinae</taxon>
        <taxon>Echinops</taxon>
    </lineage>
</organism>
<dbReference type="InterPro" id="IPR046903">
    <property type="entry name" value="Mab-21-like_nuc_Trfase"/>
</dbReference>
<dbReference type="Pfam" id="PF03281">
    <property type="entry name" value="Mab-21"/>
    <property type="match status" value="1"/>
</dbReference>
<dbReference type="Gene3D" id="3.30.460.90">
    <property type="match status" value="1"/>
</dbReference>
<dbReference type="RefSeq" id="XP_012859170.1">
    <property type="nucleotide sequence ID" value="XM_013003716.1"/>
</dbReference>
<reference evidence="6" key="1">
    <citation type="submission" date="2025-08" db="UniProtKB">
        <authorList>
            <consortium name="RefSeq"/>
        </authorList>
    </citation>
    <scope>IDENTIFICATION</scope>
</reference>
<feature type="region of interest" description="Disordered" evidence="2">
    <location>
        <begin position="1"/>
        <end position="29"/>
    </location>
</feature>
<evidence type="ECO:0000313" key="6">
    <source>
        <dbReference type="RefSeq" id="XP_012859170.1"/>
    </source>
</evidence>
<dbReference type="InterPro" id="IPR024810">
    <property type="entry name" value="MAB21L/cGLR"/>
</dbReference>
<feature type="domain" description="Mab-21-like HhH/H2TH-like" evidence="4">
    <location>
        <begin position="258"/>
        <end position="361"/>
    </location>
</feature>
<dbReference type="InterPro" id="IPR046906">
    <property type="entry name" value="Mab-21_HhH/H2TH-like"/>
</dbReference>
<evidence type="ECO:0000256" key="1">
    <source>
        <dbReference type="ARBA" id="ARBA00008307"/>
    </source>
</evidence>
<proteinExistence type="inferred from homology"/>
<accession>A0ABM0ZPH9</accession>
<comment type="similarity">
    <text evidence="1">Belongs to the mab-21 family.</text>
</comment>
<evidence type="ECO:0000259" key="4">
    <source>
        <dbReference type="Pfam" id="PF20266"/>
    </source>
</evidence>
<dbReference type="PANTHER" id="PTHR10656:SF35">
    <property type="entry name" value="CYCLIC GMP-AMP SYNTHASE"/>
    <property type="match status" value="1"/>
</dbReference>
<evidence type="ECO:0000313" key="5">
    <source>
        <dbReference type="Proteomes" id="UP000694863"/>
    </source>
</evidence>
<evidence type="ECO:0000256" key="2">
    <source>
        <dbReference type="SAM" id="MobiDB-lite"/>
    </source>
</evidence>
<dbReference type="GeneID" id="101644613"/>
<sequence length="374" mass="43845">MELELELRRSATGPKELRPPGLERRESAPKGWKPRRVLESLKLRRAEISRAAEVVNRVVDHLQRRLQCCQCEFRGTSLLRAGSYYEHVKISAPNEFDVMFTLNIERIQLEEYFDSCAFYFVKLKRNPKGNPLSQFLEGEILSASKMLAQFRKIIKEEIKNIEDTAIALQRKKKGSPAVTLLIKSPMEISVDIILALESKSSWPASTKNGLPIQNWLGVKVRRDLRLQPYYLVPKHAKEGHCFQVSNIDQSENAKMIDRKECLKLMKYLLQQLKKKFENRRELDKFCSYHVKTAFFHICAQDPCDSQWRFKDLEQCFENCVSHFLQCLQTEHLTHYFIPGFNLFSPDKIEKANKEFLLRQIEYERDNGFPVFGEY</sequence>
<dbReference type="SMART" id="SM01265">
    <property type="entry name" value="Mab-21"/>
    <property type="match status" value="1"/>
</dbReference>
<feature type="domain" description="Mab-21-like nucleotidyltransferase" evidence="3">
    <location>
        <begin position="84"/>
        <end position="244"/>
    </location>
</feature>
<dbReference type="PANTHER" id="PTHR10656">
    <property type="entry name" value="CELL FATE DETERMINING PROTEIN MAB21-RELATED"/>
    <property type="match status" value="1"/>
</dbReference>
<dbReference type="Pfam" id="PF20266">
    <property type="entry name" value="Mab-21_C"/>
    <property type="match status" value="1"/>
</dbReference>
<dbReference type="Gene3D" id="1.10.1410.40">
    <property type="match status" value="1"/>
</dbReference>
<feature type="compositionally biased region" description="Basic and acidic residues" evidence="2">
    <location>
        <begin position="1"/>
        <end position="28"/>
    </location>
</feature>
<gene>
    <name evidence="6" type="primary">CGAS</name>
</gene>